<organism evidence="1 2">
    <name type="scientific">Dulcicalothrix desertica PCC 7102</name>
    <dbReference type="NCBI Taxonomy" id="232991"/>
    <lineage>
        <taxon>Bacteria</taxon>
        <taxon>Bacillati</taxon>
        <taxon>Cyanobacteriota</taxon>
        <taxon>Cyanophyceae</taxon>
        <taxon>Nostocales</taxon>
        <taxon>Calotrichaceae</taxon>
        <taxon>Dulcicalothrix</taxon>
    </lineage>
</organism>
<sequence length="210" mass="24321">MVTIIQAEKVKLYDLEKKFKLKFIDSPQWFNEWQQDLPELTDYEKQELDRVKASYLNLVKRPMLENMVKMAILSPLLNYAGFYLEPFYTDSEESVEITAEDGEVTIRGKIDVLVLQDQLWVLVIESKQAGFSLEIGIPQALLYMLANLRPDKNLLGLVTNGGNFIFIKLIQQEQPVYALSDEFTIRRGDDLYTVLRILKRFGQLFTASDV</sequence>
<reference evidence="1" key="1">
    <citation type="submission" date="2018-12" db="EMBL/GenBank/DDBJ databases">
        <authorList>
            <person name="Will S."/>
            <person name="Neumann-Schaal M."/>
            <person name="Henke P."/>
        </authorList>
    </citation>
    <scope>NUCLEOTIDE SEQUENCE</scope>
    <source>
        <strain evidence="1">PCC 7102</strain>
    </source>
</reference>
<dbReference type="AlphaFoldDB" id="A0A433VIW2"/>
<name>A0A433VIW2_9CYAN</name>
<dbReference type="OrthoDB" id="511707at2"/>
<proteinExistence type="predicted"/>
<reference evidence="1" key="2">
    <citation type="journal article" date="2019" name="Genome Biol. Evol.">
        <title>Day and night: Metabolic profiles and evolutionary relationships of six axenic non-marine cyanobacteria.</title>
        <authorList>
            <person name="Will S.E."/>
            <person name="Henke P."/>
            <person name="Boedeker C."/>
            <person name="Huang S."/>
            <person name="Brinkmann H."/>
            <person name="Rohde M."/>
            <person name="Jarek M."/>
            <person name="Friedl T."/>
            <person name="Seufert S."/>
            <person name="Schumacher M."/>
            <person name="Overmann J."/>
            <person name="Neumann-Schaal M."/>
            <person name="Petersen J."/>
        </authorList>
    </citation>
    <scope>NUCLEOTIDE SEQUENCE [LARGE SCALE GENOMIC DNA]</scope>
    <source>
        <strain evidence="1">PCC 7102</strain>
    </source>
</reference>
<keyword evidence="2" id="KW-1185">Reference proteome</keyword>
<gene>
    <name evidence="1" type="ORF">DSM106972_031920</name>
</gene>
<accession>A0A433VIW2</accession>
<evidence type="ECO:0008006" key="3">
    <source>
        <dbReference type="Google" id="ProtNLM"/>
    </source>
</evidence>
<dbReference type="Proteomes" id="UP000271624">
    <property type="component" value="Unassembled WGS sequence"/>
</dbReference>
<evidence type="ECO:0000313" key="1">
    <source>
        <dbReference type="EMBL" id="RUT05986.1"/>
    </source>
</evidence>
<dbReference type="EMBL" id="RSCL01000007">
    <property type="protein sequence ID" value="RUT05986.1"/>
    <property type="molecule type" value="Genomic_DNA"/>
</dbReference>
<comment type="caution">
    <text evidence="1">The sequence shown here is derived from an EMBL/GenBank/DDBJ whole genome shotgun (WGS) entry which is preliminary data.</text>
</comment>
<protein>
    <recommendedName>
        <fullName evidence="3">Restriction endonuclease subunit R</fullName>
    </recommendedName>
</protein>
<dbReference type="RefSeq" id="WP_127081682.1">
    <property type="nucleotide sequence ID" value="NZ_RSCL01000007.1"/>
</dbReference>
<evidence type="ECO:0000313" key="2">
    <source>
        <dbReference type="Proteomes" id="UP000271624"/>
    </source>
</evidence>